<accession>A0A1Q8WKY6</accession>
<name>A0A1Q8WKY6_9ACTO</name>
<protein>
    <submittedName>
        <fullName evidence="2">Gametogenetin</fullName>
    </submittedName>
</protein>
<feature type="region of interest" description="Disordered" evidence="1">
    <location>
        <begin position="46"/>
        <end position="67"/>
    </location>
</feature>
<dbReference type="OrthoDB" id="3260618at2"/>
<organism evidence="2 3">
    <name type="scientific">Actinomyces oris</name>
    <dbReference type="NCBI Taxonomy" id="544580"/>
    <lineage>
        <taxon>Bacteria</taxon>
        <taxon>Bacillati</taxon>
        <taxon>Actinomycetota</taxon>
        <taxon>Actinomycetes</taxon>
        <taxon>Actinomycetales</taxon>
        <taxon>Actinomycetaceae</taxon>
        <taxon>Actinomyces</taxon>
    </lineage>
</organism>
<gene>
    <name evidence="2" type="ORF">BKH20_10430</name>
</gene>
<sequence length="275" mass="27670">MTSVRRPSVSTRRMGARARFARAAVAGTVLLTGVSGCAQVDLDQLAGSVSGPDSPSTASQSSTAPSRMVMPTALPTAQATAAAALTVSFPDLPGYTASTASPTATSALHGSTTPTGPATASTPEASWSRSYASTSSGCQVSAEVTSAAALLVTGGDDRALSEHWSNSLAGTYPDYRQTGREELTATNHSAPYAGIATAFSASLRGSRVAGRAFVRVWSADGAAVSVTQVCQQGVFDEAAWDAVLHGIAVDGLSGQSRWPTKAAPGSETPAASTTG</sequence>
<evidence type="ECO:0000313" key="2">
    <source>
        <dbReference type="EMBL" id="OLO67498.1"/>
    </source>
</evidence>
<feature type="region of interest" description="Disordered" evidence="1">
    <location>
        <begin position="102"/>
        <end position="126"/>
    </location>
</feature>
<dbReference type="Proteomes" id="UP000185963">
    <property type="component" value="Unassembled WGS sequence"/>
</dbReference>
<evidence type="ECO:0000256" key="1">
    <source>
        <dbReference type="SAM" id="MobiDB-lite"/>
    </source>
</evidence>
<reference evidence="2 3" key="1">
    <citation type="submission" date="2016-12" db="EMBL/GenBank/DDBJ databases">
        <title>Genomic comparison of strains in the 'Actinomyces naeslundii' group.</title>
        <authorList>
            <person name="Mughal S.R."/>
            <person name="Do T."/>
            <person name="Gilbert S.C."/>
            <person name="Witherden E.A."/>
            <person name="Didelot X."/>
            <person name="Beighton D."/>
        </authorList>
    </citation>
    <scope>NUCLEOTIDE SEQUENCE [LARGE SCALE GENOMIC DNA]</scope>
    <source>
        <strain evidence="2 3">WE8B-23</strain>
    </source>
</reference>
<proteinExistence type="predicted"/>
<feature type="region of interest" description="Disordered" evidence="1">
    <location>
        <begin position="255"/>
        <end position="275"/>
    </location>
</feature>
<dbReference type="EMBL" id="MSKS01000038">
    <property type="protein sequence ID" value="OLO67498.1"/>
    <property type="molecule type" value="Genomic_DNA"/>
</dbReference>
<evidence type="ECO:0000313" key="3">
    <source>
        <dbReference type="Proteomes" id="UP000185963"/>
    </source>
</evidence>
<feature type="compositionally biased region" description="Low complexity" evidence="1">
    <location>
        <begin position="54"/>
        <end position="67"/>
    </location>
</feature>
<dbReference type="AlphaFoldDB" id="A0A1Q8WKY6"/>
<comment type="caution">
    <text evidence="2">The sequence shown here is derived from an EMBL/GenBank/DDBJ whole genome shotgun (WGS) entry which is preliminary data.</text>
</comment>